<dbReference type="RefSeq" id="WP_089282001.1">
    <property type="nucleotide sequence ID" value="NZ_FZOJ01000004.1"/>
</dbReference>
<dbReference type="InterPro" id="IPR038071">
    <property type="entry name" value="UROD/MetE-like_sf"/>
</dbReference>
<organism evidence="1 2">
    <name type="scientific">Anaerovirgula multivorans</name>
    <dbReference type="NCBI Taxonomy" id="312168"/>
    <lineage>
        <taxon>Bacteria</taxon>
        <taxon>Bacillati</taxon>
        <taxon>Bacillota</taxon>
        <taxon>Clostridia</taxon>
        <taxon>Peptostreptococcales</taxon>
        <taxon>Natronincolaceae</taxon>
        <taxon>Anaerovirgula</taxon>
    </lineage>
</organism>
<evidence type="ECO:0000313" key="1">
    <source>
        <dbReference type="EMBL" id="SNS13360.1"/>
    </source>
</evidence>
<sequence>MFEHLNLRVNFNNADYSNLSLSNADKEVLRELAKELAEIAGRPIMAERKKLWTRHNNLEKTRPLILCDPENGWNEIILDKDIKCENSIARHWECYLRKMIFWGNEMKDDYVLEPYFNVFHVYKETQWSIDGKEDPRKSAREDGGAYEIHTILDSYDLIPAIRKPRIDIDYATTEKVLEIAHEVFDGILEVRLQTVWFWSVGLTDEYVFLRGMEKLMFDFYDSPDKVHEIMALLFKGTMEKLDFLEKNRLLSLNNDNSFVGSGGIGYTDQLPGKNFDGHVTTKHMWALAESQVTVGISPDMFKEFIFPYQKKLMERFELTCYACCEPMDQRFDIVKVVPNLRRVSVSPWANKEIMAEKLRNQYIYSLKPSPSPLSVSHMDEDLVRKDLRDVLRKTVNNQVEVIMKDNHTLGNNPNNIVRFAEIAREEIESL</sequence>
<dbReference type="EMBL" id="FZOJ01000004">
    <property type="protein sequence ID" value="SNS13360.1"/>
    <property type="molecule type" value="Genomic_DNA"/>
</dbReference>
<gene>
    <name evidence="1" type="ORF">SAMN05446037_1004231</name>
</gene>
<protein>
    <submittedName>
        <fullName evidence="1">Uncharacterized protein</fullName>
    </submittedName>
</protein>
<accession>A0A239BZP2</accession>
<proteinExistence type="predicted"/>
<dbReference type="Gene3D" id="3.20.20.210">
    <property type="match status" value="1"/>
</dbReference>
<reference evidence="1 2" key="1">
    <citation type="submission" date="2017-06" db="EMBL/GenBank/DDBJ databases">
        <authorList>
            <person name="Kim H.J."/>
            <person name="Triplett B.A."/>
        </authorList>
    </citation>
    <scope>NUCLEOTIDE SEQUENCE [LARGE SCALE GENOMIC DNA]</scope>
    <source>
        <strain evidence="1 2">SCA</strain>
    </source>
</reference>
<dbReference type="OrthoDB" id="1956310at2"/>
<dbReference type="AlphaFoldDB" id="A0A239BZP2"/>
<name>A0A239BZP2_9FIRM</name>
<keyword evidence="2" id="KW-1185">Reference proteome</keyword>
<evidence type="ECO:0000313" key="2">
    <source>
        <dbReference type="Proteomes" id="UP000198304"/>
    </source>
</evidence>
<dbReference type="Proteomes" id="UP000198304">
    <property type="component" value="Unassembled WGS sequence"/>
</dbReference>